<dbReference type="InterPro" id="IPR001357">
    <property type="entry name" value="BRCT_dom"/>
</dbReference>
<evidence type="ECO:0000256" key="4">
    <source>
        <dbReference type="ARBA" id="ARBA00023015"/>
    </source>
</evidence>
<comment type="subcellular location">
    <subcellularLocation>
        <location evidence="8">Nucleus</location>
    </subcellularLocation>
    <subcellularLocation>
        <location evidence="8">Chromosome</location>
        <location evidence="8">Telomere</location>
    </subcellularLocation>
</comment>
<accession>A0A8H4JU23</accession>
<organism evidence="11 12">
    <name type="scientific">Fusarium austroafricanum</name>
    <dbReference type="NCBI Taxonomy" id="2364996"/>
    <lineage>
        <taxon>Eukaryota</taxon>
        <taxon>Fungi</taxon>
        <taxon>Dikarya</taxon>
        <taxon>Ascomycota</taxon>
        <taxon>Pezizomycotina</taxon>
        <taxon>Sordariomycetes</taxon>
        <taxon>Hypocreomycetidae</taxon>
        <taxon>Hypocreales</taxon>
        <taxon>Nectriaceae</taxon>
        <taxon>Fusarium</taxon>
        <taxon>Fusarium concolor species complex</taxon>
    </lineage>
</organism>
<feature type="region of interest" description="Disordered" evidence="9">
    <location>
        <begin position="471"/>
        <end position="491"/>
    </location>
</feature>
<proteinExistence type="inferred from homology"/>
<evidence type="ECO:0000259" key="10">
    <source>
        <dbReference type="PROSITE" id="PS51011"/>
    </source>
</evidence>
<dbReference type="Pfam" id="PF16589">
    <property type="entry name" value="BRCT_2"/>
    <property type="match status" value="1"/>
</dbReference>
<keyword evidence="12" id="KW-1185">Reference proteome</keyword>
<gene>
    <name evidence="11" type="ORF">F53441_12671</name>
</gene>
<feature type="region of interest" description="Disordered" evidence="9">
    <location>
        <begin position="95"/>
        <end position="119"/>
    </location>
</feature>
<dbReference type="SUPFAM" id="SSF46689">
    <property type="entry name" value="Homeodomain-like"/>
    <property type="match status" value="1"/>
</dbReference>
<evidence type="ECO:0000256" key="2">
    <source>
        <dbReference type="ARBA" id="ARBA00022454"/>
    </source>
</evidence>
<protein>
    <recommendedName>
        <fullName evidence="8">DNA-binding protein RAP1</fullName>
    </recommendedName>
</protein>
<dbReference type="Gene3D" id="1.10.10.60">
    <property type="entry name" value="Homeodomain-like"/>
    <property type="match status" value="1"/>
</dbReference>
<evidence type="ECO:0000313" key="12">
    <source>
        <dbReference type="Proteomes" id="UP000605986"/>
    </source>
</evidence>
<dbReference type="InterPro" id="IPR015010">
    <property type="entry name" value="TERF2IP_Myb"/>
</dbReference>
<evidence type="ECO:0000256" key="8">
    <source>
        <dbReference type="RuleBase" id="RU367107"/>
    </source>
</evidence>
<dbReference type="InterPro" id="IPR036431">
    <property type="entry name" value="ARID_dom_sf"/>
</dbReference>
<feature type="region of interest" description="Disordered" evidence="9">
    <location>
        <begin position="527"/>
        <end position="608"/>
    </location>
</feature>
<dbReference type="PANTHER" id="PTHR16466:SF6">
    <property type="entry name" value="TELOMERIC REPEAT-BINDING FACTOR 2-INTERACTING PROTEIN 1"/>
    <property type="match status" value="1"/>
</dbReference>
<dbReference type="GO" id="GO:0042162">
    <property type="term" value="F:telomeric DNA binding"/>
    <property type="evidence" value="ECO:0007669"/>
    <property type="project" value="TreeGrafter"/>
</dbReference>
<feature type="compositionally biased region" description="Polar residues" evidence="9">
    <location>
        <begin position="678"/>
        <end position="689"/>
    </location>
</feature>
<dbReference type="Pfam" id="PF11626">
    <property type="entry name" value="Rap1_C"/>
    <property type="match status" value="1"/>
</dbReference>
<keyword evidence="2 8" id="KW-0158">Chromosome</keyword>
<feature type="region of interest" description="Disordered" evidence="9">
    <location>
        <begin position="354"/>
        <end position="377"/>
    </location>
</feature>
<dbReference type="Proteomes" id="UP000605986">
    <property type="component" value="Unassembled WGS sequence"/>
</dbReference>
<dbReference type="PANTHER" id="PTHR16466">
    <property type="entry name" value="TELOMERE REPEAT-BINDING FACTOR 2-INTERACTING PROTEIN 1"/>
    <property type="match status" value="1"/>
</dbReference>
<dbReference type="InterPro" id="IPR039595">
    <property type="entry name" value="TE2IP/Rap1"/>
</dbReference>
<comment type="caution">
    <text evidence="11">The sequence shown here is derived from an EMBL/GenBank/DDBJ whole genome shotgun (WGS) entry which is preliminary data.</text>
</comment>
<feature type="compositionally biased region" description="Acidic residues" evidence="9">
    <location>
        <begin position="357"/>
        <end position="367"/>
    </location>
</feature>
<comment type="similarity">
    <text evidence="1 8">Belongs to the RAP1 family.</text>
</comment>
<evidence type="ECO:0000256" key="7">
    <source>
        <dbReference type="ARBA" id="ARBA00023242"/>
    </source>
</evidence>
<feature type="compositionally biased region" description="Polar residues" evidence="9">
    <location>
        <begin position="230"/>
        <end position="248"/>
    </location>
</feature>
<dbReference type="Pfam" id="PF08914">
    <property type="entry name" value="Myb_Rap1"/>
    <property type="match status" value="1"/>
</dbReference>
<evidence type="ECO:0000256" key="9">
    <source>
        <dbReference type="SAM" id="MobiDB-lite"/>
    </source>
</evidence>
<sequence>MASGITYNGVEGVEGGTIFKDTKFWLAQRLPMRSYFIDLIKQNGGTVVPLERQADMLIADELRKDVPAGSYSYNFILDSVKNGYIQVPDRYLIGRHPDEPRPVGSHQPSKSTRTPFTTEDDARLARWALEHPTEQRGNRIWQEYERINPRHTAQSWRDRFIKKLQILDRKKLEKMAATATEETVPDENVSRDARGGRNMMERKQQKDALQQPPERPTANPNEPSHRTAPLPQSTTWPLQSTSQDQQPRPTIENDQEDDPLALARHGFFQDLDEYIFATDRDIKRYLKINGKTIDLFDLTQAISAAPTNQDSQIIDWYRAAENLGFVDPDHNTVNELQLCYEGNLMDFLEQMESFEAKEEEEEEEEESPVSPGVAPDVNHEQDIHFEDGQDSGIPQSYVRSSPPVAVSKLKRTAGQLPFTSSGQLAKRRRYYEDEEIPSTPDAELGSKLPLAQEPSPTSRRIAQWRDYVGESEASQHLPPLPPIQDESQDLGIVPTPRRDVRHRSVDDAPLSNHQVLDSTPILLHLNKSRQQRSSHDRRQESFTESVKRSHDSTFADQAAPRRAVSSAKPNPKPVSQPAVRRSLPASFNTRNQTPQKSQTRSSDKSNSREIQKWISHYESMGYRRHIVVEALTRTTLTPGNMALLVMKHLSEGREVPPRHEGIWTDRDDADLQFSSSVDFSRTPTNASEDLQQDRAQKAHNRLVNKHGYGRLKVREAFLKAQSAEGRNNFGK</sequence>
<feature type="region of interest" description="Disordered" evidence="9">
    <location>
        <begin position="436"/>
        <end position="459"/>
    </location>
</feature>
<keyword evidence="5" id="KW-0010">Activator</keyword>
<dbReference type="GO" id="GO:0070187">
    <property type="term" value="C:shelterin complex"/>
    <property type="evidence" value="ECO:0007669"/>
    <property type="project" value="TreeGrafter"/>
</dbReference>
<dbReference type="GO" id="GO:0010833">
    <property type="term" value="P:telomere maintenance via telomere lengthening"/>
    <property type="evidence" value="ECO:0007669"/>
    <property type="project" value="UniProtKB-UniRule"/>
</dbReference>
<evidence type="ECO:0000256" key="5">
    <source>
        <dbReference type="ARBA" id="ARBA00023159"/>
    </source>
</evidence>
<feature type="region of interest" description="Disordered" evidence="9">
    <location>
        <begin position="177"/>
        <end position="255"/>
    </location>
</feature>
<feature type="compositionally biased region" description="Basic and acidic residues" evidence="9">
    <location>
        <begin position="188"/>
        <end position="206"/>
    </location>
</feature>
<dbReference type="Pfam" id="PF01388">
    <property type="entry name" value="ARID"/>
    <property type="match status" value="1"/>
</dbReference>
<evidence type="ECO:0000256" key="3">
    <source>
        <dbReference type="ARBA" id="ARBA00022895"/>
    </source>
</evidence>
<dbReference type="CDD" id="cd11655">
    <property type="entry name" value="rap1_myb-like"/>
    <property type="match status" value="1"/>
</dbReference>
<feature type="region of interest" description="Disordered" evidence="9">
    <location>
        <begin position="678"/>
        <end position="705"/>
    </location>
</feature>
<dbReference type="EMBL" id="JAADJG010000702">
    <property type="protein sequence ID" value="KAF4439027.1"/>
    <property type="molecule type" value="Genomic_DNA"/>
</dbReference>
<evidence type="ECO:0000256" key="1">
    <source>
        <dbReference type="ARBA" id="ARBA00010467"/>
    </source>
</evidence>
<dbReference type="AlphaFoldDB" id="A0A8H4JU23"/>
<feature type="compositionally biased region" description="Basic and acidic residues" evidence="9">
    <location>
        <begin position="533"/>
        <end position="553"/>
    </location>
</feature>
<dbReference type="PROSITE" id="PS51011">
    <property type="entry name" value="ARID"/>
    <property type="match status" value="1"/>
</dbReference>
<keyword evidence="4" id="KW-0805">Transcription regulation</keyword>
<dbReference type="Gene3D" id="1.10.150.60">
    <property type="entry name" value="ARID DNA-binding domain"/>
    <property type="match status" value="1"/>
</dbReference>
<evidence type="ECO:0000256" key="6">
    <source>
        <dbReference type="ARBA" id="ARBA00023163"/>
    </source>
</evidence>
<reference evidence="11" key="1">
    <citation type="submission" date="2020-01" db="EMBL/GenBank/DDBJ databases">
        <title>Identification and distribution of gene clusters putatively required for synthesis of sphingolipid metabolism inhibitors in phylogenetically diverse species of the filamentous fungus Fusarium.</title>
        <authorList>
            <person name="Kim H.-S."/>
            <person name="Busman M."/>
            <person name="Brown D.W."/>
            <person name="Divon H."/>
            <person name="Uhlig S."/>
            <person name="Proctor R.H."/>
        </authorList>
    </citation>
    <scope>NUCLEOTIDE SEQUENCE</scope>
    <source>
        <strain evidence="11">NRRL 53441</strain>
    </source>
</reference>
<dbReference type="InterPro" id="IPR001606">
    <property type="entry name" value="ARID_dom"/>
</dbReference>
<comment type="subunit">
    <text evidence="8">Homodimer.</text>
</comment>
<comment type="function">
    <text evidence="8">Involved in the regulation of telomere length, clustering and has a specific role in telomere position effect (TPE).</text>
</comment>
<keyword evidence="7 8" id="KW-0539">Nucleus</keyword>
<dbReference type="InterPro" id="IPR009057">
    <property type="entry name" value="Homeodomain-like_sf"/>
</dbReference>
<feature type="compositionally biased region" description="Polar residues" evidence="9">
    <location>
        <begin position="585"/>
        <end position="600"/>
    </location>
</feature>
<feature type="domain" description="ARID" evidence="10">
    <location>
        <begin position="261"/>
        <end position="352"/>
    </location>
</feature>
<keyword evidence="3 8" id="KW-0779">Telomere</keyword>
<dbReference type="OrthoDB" id="435460at2759"/>
<evidence type="ECO:0000313" key="11">
    <source>
        <dbReference type="EMBL" id="KAF4439027.1"/>
    </source>
</evidence>
<dbReference type="InterPro" id="IPR038104">
    <property type="entry name" value="Rap1_C_sf"/>
</dbReference>
<dbReference type="GO" id="GO:0031848">
    <property type="term" value="P:protection from non-homologous end joining at telomere"/>
    <property type="evidence" value="ECO:0007669"/>
    <property type="project" value="TreeGrafter"/>
</dbReference>
<dbReference type="Gene3D" id="1.10.10.2170">
    <property type="match status" value="1"/>
</dbReference>
<keyword evidence="6" id="KW-0804">Transcription</keyword>
<dbReference type="InterPro" id="IPR021661">
    <property type="entry name" value="Rap1_C"/>
</dbReference>
<feature type="compositionally biased region" description="Polar residues" evidence="9">
    <location>
        <begin position="106"/>
        <end position="117"/>
    </location>
</feature>
<dbReference type="CDD" id="cd16100">
    <property type="entry name" value="ARID"/>
    <property type="match status" value="1"/>
</dbReference>
<name>A0A8H4JU23_9HYPO</name>